<protein>
    <submittedName>
        <fullName evidence="1">Uncharacterized protein</fullName>
    </submittedName>
</protein>
<proteinExistence type="predicted"/>
<accession>A0A1R2BH81</accession>
<evidence type="ECO:0000313" key="1">
    <source>
        <dbReference type="EMBL" id="OMJ76101.1"/>
    </source>
</evidence>
<dbReference type="EMBL" id="MPUH01000651">
    <property type="protein sequence ID" value="OMJ76101.1"/>
    <property type="molecule type" value="Genomic_DNA"/>
</dbReference>
<name>A0A1R2BH81_9CILI</name>
<dbReference type="Proteomes" id="UP000187209">
    <property type="component" value="Unassembled WGS sequence"/>
</dbReference>
<organism evidence="1 2">
    <name type="scientific">Stentor coeruleus</name>
    <dbReference type="NCBI Taxonomy" id="5963"/>
    <lineage>
        <taxon>Eukaryota</taxon>
        <taxon>Sar</taxon>
        <taxon>Alveolata</taxon>
        <taxon>Ciliophora</taxon>
        <taxon>Postciliodesmatophora</taxon>
        <taxon>Heterotrichea</taxon>
        <taxon>Heterotrichida</taxon>
        <taxon>Stentoridae</taxon>
        <taxon>Stentor</taxon>
    </lineage>
</organism>
<reference evidence="1 2" key="1">
    <citation type="submission" date="2016-11" db="EMBL/GenBank/DDBJ databases">
        <title>The macronuclear genome of Stentor coeruleus: a giant cell with tiny introns.</title>
        <authorList>
            <person name="Slabodnick M."/>
            <person name="Ruby J.G."/>
            <person name="Reiff S.B."/>
            <person name="Swart E.C."/>
            <person name="Gosai S."/>
            <person name="Prabakaran S."/>
            <person name="Witkowska E."/>
            <person name="Larue G.E."/>
            <person name="Fisher S."/>
            <person name="Freeman R.M."/>
            <person name="Gunawardena J."/>
            <person name="Chu W."/>
            <person name="Stover N.A."/>
            <person name="Gregory B.D."/>
            <person name="Nowacki M."/>
            <person name="Derisi J."/>
            <person name="Roy S.W."/>
            <person name="Marshall W.F."/>
            <person name="Sood P."/>
        </authorList>
    </citation>
    <scope>NUCLEOTIDE SEQUENCE [LARGE SCALE GENOMIC DNA]</scope>
    <source>
        <strain evidence="1">WM001</strain>
    </source>
</reference>
<comment type="caution">
    <text evidence="1">The sequence shown here is derived from an EMBL/GenBank/DDBJ whole genome shotgun (WGS) entry which is preliminary data.</text>
</comment>
<evidence type="ECO:0000313" key="2">
    <source>
        <dbReference type="Proteomes" id="UP000187209"/>
    </source>
</evidence>
<keyword evidence="2" id="KW-1185">Reference proteome</keyword>
<gene>
    <name evidence="1" type="ORF">SteCoe_24604</name>
</gene>
<dbReference type="AlphaFoldDB" id="A0A1R2BH81"/>
<sequence length="204" mass="23961">MENKNEQLPIENFQDLKILPSLFSGDFQNCASFFVQPDEMSLAYEICAPQPGPRKRGRRKLRPHNPTKTEVMDKFWFRGFREFMKTNYLDLKPYLDDDDFWSTFLGKAGIPGKKSLYLSYSKAYKQSLFDTTSFSKVFIAWACFYGLTKIPRKNFKGNWKFYYEYLFTELVENCKKSIDNEGLESVGVILSIFYSKNLSITQFC</sequence>